<feature type="transmembrane region" description="Helical" evidence="7">
    <location>
        <begin position="96"/>
        <end position="114"/>
    </location>
</feature>
<name>A0A847R2N3_9GAMM</name>
<comment type="caution">
    <text evidence="9">The sequence shown here is derived from an EMBL/GenBank/DDBJ whole genome shotgun (WGS) entry which is preliminary data.</text>
</comment>
<comment type="catalytic activity">
    <reaction evidence="7">
        <text>L-cysteinyl-[prolipoprotein] + a 1,2-diacyl-sn-glycero-3-phospho-(1'-sn-glycerol) = an S-1,2-diacyl-sn-glyceryl-L-cysteinyl-[prolipoprotein] + sn-glycerol 1-phosphate + H(+)</text>
        <dbReference type="Rhea" id="RHEA:56712"/>
        <dbReference type="Rhea" id="RHEA-COMP:14679"/>
        <dbReference type="Rhea" id="RHEA-COMP:14680"/>
        <dbReference type="ChEBI" id="CHEBI:15378"/>
        <dbReference type="ChEBI" id="CHEBI:29950"/>
        <dbReference type="ChEBI" id="CHEBI:57685"/>
        <dbReference type="ChEBI" id="CHEBI:64716"/>
        <dbReference type="ChEBI" id="CHEBI:140658"/>
        <dbReference type="EC" id="2.5.1.145"/>
    </reaction>
</comment>
<feature type="transmembrane region" description="Helical" evidence="7">
    <location>
        <begin position="12"/>
        <end position="36"/>
    </location>
</feature>
<evidence type="ECO:0000256" key="5">
    <source>
        <dbReference type="ARBA" id="ARBA00022989"/>
    </source>
</evidence>
<evidence type="ECO:0000256" key="1">
    <source>
        <dbReference type="ARBA" id="ARBA00007150"/>
    </source>
</evidence>
<organism evidence="9 10">
    <name type="scientific">Marinomonas profundi</name>
    <dbReference type="NCBI Taxonomy" id="2726122"/>
    <lineage>
        <taxon>Bacteria</taxon>
        <taxon>Pseudomonadati</taxon>
        <taxon>Pseudomonadota</taxon>
        <taxon>Gammaproteobacteria</taxon>
        <taxon>Oceanospirillales</taxon>
        <taxon>Oceanospirillaceae</taxon>
        <taxon>Marinomonas</taxon>
    </lineage>
</organism>
<accession>A0A847R2N3</accession>
<reference evidence="9 10" key="1">
    <citation type="submission" date="2020-04" db="EMBL/GenBank/DDBJ databases">
        <title>Marinomonas sp. M1K-6 isolated from the deep seawater of the Mariana Trench.</title>
        <authorList>
            <person name="Li Y."/>
        </authorList>
    </citation>
    <scope>NUCLEOTIDE SEQUENCE [LARGE SCALE GENOMIC DNA]</scope>
    <source>
        <strain evidence="9 10">M1K-6</strain>
    </source>
</reference>
<dbReference type="UniPathway" id="UPA00664"/>
<keyword evidence="5 7" id="KW-1133">Transmembrane helix</keyword>
<keyword evidence="4 7" id="KW-0812">Transmembrane</keyword>
<dbReference type="PANTHER" id="PTHR30589:SF0">
    <property type="entry name" value="PHOSPHATIDYLGLYCEROL--PROLIPOPROTEIN DIACYLGLYCERYL TRANSFERASE"/>
    <property type="match status" value="1"/>
</dbReference>
<evidence type="ECO:0000256" key="6">
    <source>
        <dbReference type="ARBA" id="ARBA00023136"/>
    </source>
</evidence>
<comment type="pathway">
    <text evidence="7">Protein modification; lipoprotein biosynthesis (diacylglyceryl transfer).</text>
</comment>
<dbReference type="PANTHER" id="PTHR30589">
    <property type="entry name" value="PROLIPOPROTEIN DIACYLGLYCERYL TRANSFERASE"/>
    <property type="match status" value="1"/>
</dbReference>
<feature type="transmembrane region" description="Helical" evidence="7">
    <location>
        <begin position="175"/>
        <end position="193"/>
    </location>
</feature>
<comment type="function">
    <text evidence="7">Catalyzes the transfer of the diacylglyceryl group from phosphatidylglycerol to the sulfhydryl group of the N-terminal cysteine of a prolipoprotein, the first step in the formation of mature lipoproteins.</text>
</comment>
<dbReference type="EMBL" id="JABAEK010000010">
    <property type="protein sequence ID" value="NLQ18131.1"/>
    <property type="molecule type" value="Genomic_DNA"/>
</dbReference>
<evidence type="ECO:0000313" key="10">
    <source>
        <dbReference type="Proteomes" id="UP000586067"/>
    </source>
</evidence>
<feature type="binding site" evidence="7">
    <location>
        <position position="139"/>
    </location>
    <ligand>
        <name>a 1,2-diacyl-sn-glycero-3-phospho-(1'-sn-glycerol)</name>
        <dbReference type="ChEBI" id="CHEBI:64716"/>
    </ligand>
</feature>
<feature type="transmembrane region" description="Helical" evidence="7">
    <location>
        <begin position="240"/>
        <end position="257"/>
    </location>
</feature>
<keyword evidence="3 7" id="KW-0808">Transferase</keyword>
<evidence type="ECO:0000313" key="9">
    <source>
        <dbReference type="EMBL" id="NLQ18131.1"/>
    </source>
</evidence>
<keyword evidence="2 7" id="KW-1003">Cell membrane</keyword>
<sequence length="296" mass="32762">MISYPNIDPIAVSIGPIAVHWYGIMYLIGFAGAYCFGMYRAKRSAGLWTPEMVSDAIFYGALGVILGGRVGYILFYQFPAFLDNPLIMVRIWEGGMSFHGGLLGVIAAMFFFARRYKKHLVDVTDFLAPLVPIGLGAGRLGNFIGGELWGKPTDVSWAMVFPNDLLQLARHPSQLYQFALEGVVLFCILWFFSQKAKPRYCVSGMFLLFYGIFRILVEFVREPDAQIGYLAFGWVTQGQLLSLPMVIVGLGLIIAGFKSQTYPPRSPENSGSEKKHSEKQGAKKTGAKKTGAKKKA</sequence>
<dbReference type="GO" id="GO:0005886">
    <property type="term" value="C:plasma membrane"/>
    <property type="evidence" value="ECO:0007669"/>
    <property type="project" value="UniProtKB-SubCell"/>
</dbReference>
<dbReference type="HAMAP" id="MF_01147">
    <property type="entry name" value="Lgt"/>
    <property type="match status" value="1"/>
</dbReference>
<feature type="transmembrane region" description="Helical" evidence="7">
    <location>
        <begin position="126"/>
        <end position="145"/>
    </location>
</feature>
<comment type="similarity">
    <text evidence="1 7">Belongs to the Lgt family.</text>
</comment>
<dbReference type="RefSeq" id="WP_168825596.1">
    <property type="nucleotide sequence ID" value="NZ_CP073013.1"/>
</dbReference>
<dbReference type="AlphaFoldDB" id="A0A847R2N3"/>
<keyword evidence="10" id="KW-1185">Reference proteome</keyword>
<keyword evidence="6 7" id="KW-0472">Membrane</keyword>
<dbReference type="Pfam" id="PF01790">
    <property type="entry name" value="LGT"/>
    <property type="match status" value="1"/>
</dbReference>
<dbReference type="GO" id="GO:0008961">
    <property type="term" value="F:phosphatidylglycerol-prolipoprotein diacylglyceryl transferase activity"/>
    <property type="evidence" value="ECO:0007669"/>
    <property type="project" value="UniProtKB-UniRule"/>
</dbReference>
<keyword evidence="9" id="KW-0449">Lipoprotein</keyword>
<comment type="subcellular location">
    <subcellularLocation>
        <location evidence="7">Cell membrane</location>
        <topology evidence="7">Multi-pass membrane protein</topology>
    </subcellularLocation>
</comment>
<evidence type="ECO:0000256" key="4">
    <source>
        <dbReference type="ARBA" id="ARBA00022692"/>
    </source>
</evidence>
<proteinExistence type="inferred from homology"/>
<protein>
    <recommendedName>
        <fullName evidence="7">Phosphatidylglycerol--prolipoprotein diacylglyceryl transferase</fullName>
        <ecNumber evidence="7">2.5.1.145</ecNumber>
    </recommendedName>
</protein>
<feature type="compositionally biased region" description="Basic and acidic residues" evidence="8">
    <location>
        <begin position="271"/>
        <end position="281"/>
    </location>
</feature>
<dbReference type="EC" id="2.5.1.145" evidence="7"/>
<evidence type="ECO:0000256" key="3">
    <source>
        <dbReference type="ARBA" id="ARBA00022679"/>
    </source>
</evidence>
<feature type="transmembrane region" description="Helical" evidence="7">
    <location>
        <begin position="56"/>
        <end position="76"/>
    </location>
</feature>
<dbReference type="Proteomes" id="UP000586067">
    <property type="component" value="Unassembled WGS sequence"/>
</dbReference>
<dbReference type="NCBIfam" id="TIGR00544">
    <property type="entry name" value="lgt"/>
    <property type="match status" value="1"/>
</dbReference>
<gene>
    <name evidence="7" type="primary">lgt</name>
    <name evidence="9" type="ORF">HGG82_10915</name>
</gene>
<dbReference type="PROSITE" id="PS01311">
    <property type="entry name" value="LGT"/>
    <property type="match status" value="1"/>
</dbReference>
<feature type="transmembrane region" description="Helical" evidence="7">
    <location>
        <begin position="200"/>
        <end position="220"/>
    </location>
</feature>
<dbReference type="GO" id="GO:0042158">
    <property type="term" value="P:lipoprotein biosynthetic process"/>
    <property type="evidence" value="ECO:0007669"/>
    <property type="project" value="UniProtKB-UniRule"/>
</dbReference>
<dbReference type="InterPro" id="IPR001640">
    <property type="entry name" value="Lgt"/>
</dbReference>
<evidence type="ECO:0000256" key="8">
    <source>
        <dbReference type="SAM" id="MobiDB-lite"/>
    </source>
</evidence>
<evidence type="ECO:0000256" key="2">
    <source>
        <dbReference type="ARBA" id="ARBA00022475"/>
    </source>
</evidence>
<feature type="compositionally biased region" description="Basic residues" evidence="8">
    <location>
        <begin position="285"/>
        <end position="296"/>
    </location>
</feature>
<feature type="compositionally biased region" description="Polar residues" evidence="8">
    <location>
        <begin position="260"/>
        <end position="270"/>
    </location>
</feature>
<feature type="region of interest" description="Disordered" evidence="8">
    <location>
        <begin position="260"/>
        <end position="296"/>
    </location>
</feature>
<evidence type="ECO:0000256" key="7">
    <source>
        <dbReference type="HAMAP-Rule" id="MF_01147"/>
    </source>
</evidence>